<keyword evidence="1" id="KW-1133">Transmembrane helix</keyword>
<dbReference type="KEGG" id="vg:55003960"/>
<evidence type="ECO:0000313" key="3">
    <source>
        <dbReference type="Proteomes" id="UP000275089"/>
    </source>
</evidence>
<evidence type="ECO:0000313" key="2">
    <source>
        <dbReference type="EMBL" id="ATI17018.1"/>
    </source>
</evidence>
<dbReference type="EMBL" id="MF630921">
    <property type="protein sequence ID" value="ATI17018.1"/>
    <property type="molecule type" value="Genomic_DNA"/>
</dbReference>
<dbReference type="GeneID" id="55003960"/>
<dbReference type="Proteomes" id="UP000275089">
    <property type="component" value="Segment"/>
</dbReference>
<accession>A0A384WIN3</accession>
<reference evidence="2 3" key="1">
    <citation type="submission" date="2017-08" db="EMBL/GenBank/DDBJ databases">
        <title>Genomic analysis reveals CRISPR-Cas mediated host-pathogen interaction between enterotoxigenic Escherichia coli and phages.</title>
        <authorList>
            <person name="Chakraborty S."/>
            <person name="Begum Y.A."/>
            <person name="Qadri F."/>
            <person name="Camilli A."/>
        </authorList>
    </citation>
    <scope>NUCLEOTIDE SEQUENCE [LARGE SCALE GENOMIC DNA]</scope>
</reference>
<evidence type="ECO:0000256" key="1">
    <source>
        <dbReference type="SAM" id="Phobius"/>
    </source>
</evidence>
<feature type="transmembrane region" description="Helical" evidence="1">
    <location>
        <begin position="27"/>
        <end position="54"/>
    </location>
</feature>
<proteinExistence type="predicted"/>
<name>A0A384WIN3_9CAUD</name>
<keyword evidence="3" id="KW-1185">Reference proteome</keyword>
<keyword evidence="1" id="KW-0812">Transmembrane</keyword>
<dbReference type="RefSeq" id="YP_009812887.1">
    <property type="nucleotide sequence ID" value="NC_048071.1"/>
</dbReference>
<protein>
    <submittedName>
        <fullName evidence="2">Uncharacterized protein</fullName>
    </submittedName>
</protein>
<organism evidence="2 3">
    <name type="scientific">Escherichia phage IMM-002</name>
    <dbReference type="NCBI Taxonomy" id="2041760"/>
    <lineage>
        <taxon>Viruses</taxon>
        <taxon>Duplodnaviria</taxon>
        <taxon>Heunggongvirae</taxon>
        <taxon>Uroviricota</taxon>
        <taxon>Caudoviricetes</taxon>
        <taxon>Autographivirales</taxon>
        <taxon>Autotranscriptaviridae</taxon>
        <taxon>Studiervirinae</taxon>
        <taxon>Kayfunavirus</taxon>
        <taxon>Kayfunavirus IMM002</taxon>
    </lineage>
</organism>
<sequence length="55" mass="6116">MLVSSNGTTSESGQDFTSEDLQEQCELVGIGIAFTLVLTNFLTRYVCHMIILLFE</sequence>
<keyword evidence="1" id="KW-0472">Membrane</keyword>